<proteinExistence type="predicted"/>
<name>A0A8J5V8S1_ZIZPA</name>
<evidence type="ECO:0000313" key="4">
    <source>
        <dbReference type="Proteomes" id="UP000729402"/>
    </source>
</evidence>
<keyword evidence="2" id="KW-1133">Transmembrane helix</keyword>
<keyword evidence="2" id="KW-0812">Transmembrane</keyword>
<feature type="compositionally biased region" description="Basic residues" evidence="1">
    <location>
        <begin position="170"/>
        <end position="179"/>
    </location>
</feature>
<dbReference type="EMBL" id="JAAALK010000285">
    <property type="protein sequence ID" value="KAG8064772.1"/>
    <property type="molecule type" value="Genomic_DNA"/>
</dbReference>
<keyword evidence="4" id="KW-1185">Reference proteome</keyword>
<dbReference type="OrthoDB" id="29098at2759"/>
<comment type="caution">
    <text evidence="3">The sequence shown here is derived from an EMBL/GenBank/DDBJ whole genome shotgun (WGS) entry which is preliminary data.</text>
</comment>
<evidence type="ECO:0000256" key="1">
    <source>
        <dbReference type="SAM" id="MobiDB-lite"/>
    </source>
</evidence>
<evidence type="ECO:0000313" key="3">
    <source>
        <dbReference type="EMBL" id="KAG8064772.1"/>
    </source>
</evidence>
<evidence type="ECO:0000256" key="2">
    <source>
        <dbReference type="SAM" id="Phobius"/>
    </source>
</evidence>
<dbReference type="Proteomes" id="UP000729402">
    <property type="component" value="Unassembled WGS sequence"/>
</dbReference>
<gene>
    <name evidence="3" type="ORF">GUJ93_ZPchr0004g40291</name>
</gene>
<feature type="region of interest" description="Disordered" evidence="1">
    <location>
        <begin position="160"/>
        <end position="185"/>
    </location>
</feature>
<reference evidence="3" key="1">
    <citation type="journal article" date="2021" name="bioRxiv">
        <title>Whole Genome Assembly and Annotation of Northern Wild Rice, Zizania palustris L., Supports a Whole Genome Duplication in the Zizania Genus.</title>
        <authorList>
            <person name="Haas M."/>
            <person name="Kono T."/>
            <person name="Macchietto M."/>
            <person name="Millas R."/>
            <person name="McGilp L."/>
            <person name="Shao M."/>
            <person name="Duquette J."/>
            <person name="Hirsch C.N."/>
            <person name="Kimball J."/>
        </authorList>
    </citation>
    <scope>NUCLEOTIDE SEQUENCE</scope>
    <source>
        <tissue evidence="3">Fresh leaf tissue</tissue>
    </source>
</reference>
<accession>A0A8J5V8S1</accession>
<dbReference type="InterPro" id="IPR040456">
    <property type="entry name" value="RNase_H2_suB"/>
</dbReference>
<dbReference type="GO" id="GO:0005654">
    <property type="term" value="C:nucleoplasm"/>
    <property type="evidence" value="ECO:0007669"/>
    <property type="project" value="TreeGrafter"/>
</dbReference>
<keyword evidence="2" id="KW-0472">Membrane</keyword>
<sequence length="201" mass="21990">MRGRRRHSRSGGGNGVVLDPSVAALQIRVWWPVALQIWQQRAASLARWCGGGVACSCLGEVAVDFHTGEAAALARSCSHVSVLFVSWLAFALFTQVLSSYAYSYVLVKDAIQIICEYLKDEPWLTLLCKKLQLDINEIIGMSKTSEASFCAESSITFHPSDGKVGNGRAKSSKGRPAKKQKAEVESKNIKDMLRKVTKKGT</sequence>
<dbReference type="PANTHER" id="PTHR13383:SF11">
    <property type="entry name" value="RIBONUCLEASE H2 SUBUNIT B"/>
    <property type="match status" value="1"/>
</dbReference>
<protein>
    <submittedName>
        <fullName evidence="3">Uncharacterized protein</fullName>
    </submittedName>
</protein>
<organism evidence="3 4">
    <name type="scientific">Zizania palustris</name>
    <name type="common">Northern wild rice</name>
    <dbReference type="NCBI Taxonomy" id="103762"/>
    <lineage>
        <taxon>Eukaryota</taxon>
        <taxon>Viridiplantae</taxon>
        <taxon>Streptophyta</taxon>
        <taxon>Embryophyta</taxon>
        <taxon>Tracheophyta</taxon>
        <taxon>Spermatophyta</taxon>
        <taxon>Magnoliopsida</taxon>
        <taxon>Liliopsida</taxon>
        <taxon>Poales</taxon>
        <taxon>Poaceae</taxon>
        <taxon>BOP clade</taxon>
        <taxon>Oryzoideae</taxon>
        <taxon>Oryzeae</taxon>
        <taxon>Zizaniinae</taxon>
        <taxon>Zizania</taxon>
    </lineage>
</organism>
<dbReference type="GO" id="GO:0006401">
    <property type="term" value="P:RNA catabolic process"/>
    <property type="evidence" value="ECO:0007669"/>
    <property type="project" value="TreeGrafter"/>
</dbReference>
<dbReference type="GO" id="GO:0032299">
    <property type="term" value="C:ribonuclease H2 complex"/>
    <property type="evidence" value="ECO:0007669"/>
    <property type="project" value="InterPro"/>
</dbReference>
<reference evidence="3" key="2">
    <citation type="submission" date="2021-02" db="EMBL/GenBank/DDBJ databases">
        <authorList>
            <person name="Kimball J.A."/>
            <person name="Haas M.W."/>
            <person name="Macchietto M."/>
            <person name="Kono T."/>
            <person name="Duquette J."/>
            <person name="Shao M."/>
        </authorList>
    </citation>
    <scope>NUCLEOTIDE SEQUENCE</scope>
    <source>
        <tissue evidence="3">Fresh leaf tissue</tissue>
    </source>
</reference>
<dbReference type="PANTHER" id="PTHR13383">
    <property type="entry name" value="RIBONUCLEASE H2 SUBUNIT B"/>
    <property type="match status" value="1"/>
</dbReference>
<dbReference type="AlphaFoldDB" id="A0A8J5V8S1"/>
<feature type="transmembrane region" description="Helical" evidence="2">
    <location>
        <begin position="82"/>
        <end position="102"/>
    </location>
</feature>